<reference evidence="3" key="1">
    <citation type="journal article" date="2019" name="Int. J. Syst. Evol. Microbiol.">
        <title>The Global Catalogue of Microorganisms (GCM) 10K type strain sequencing project: providing services to taxonomists for standard genome sequencing and annotation.</title>
        <authorList>
            <consortium name="The Broad Institute Genomics Platform"/>
            <consortium name="The Broad Institute Genome Sequencing Center for Infectious Disease"/>
            <person name="Wu L."/>
            <person name="Ma J."/>
        </authorList>
    </citation>
    <scope>NUCLEOTIDE SEQUENCE [LARGE SCALE GENOMIC DNA]</scope>
    <source>
        <strain evidence="3">PCU 280</strain>
    </source>
</reference>
<evidence type="ECO:0000313" key="2">
    <source>
        <dbReference type="EMBL" id="MFC6333186.1"/>
    </source>
</evidence>
<keyword evidence="1" id="KW-0472">Membrane</keyword>
<dbReference type="Proteomes" id="UP001596233">
    <property type="component" value="Unassembled WGS sequence"/>
</dbReference>
<proteinExistence type="predicted"/>
<comment type="caution">
    <text evidence="2">The sequence shown here is derived from an EMBL/GenBank/DDBJ whole genome shotgun (WGS) entry which is preliminary data.</text>
</comment>
<evidence type="ECO:0000256" key="1">
    <source>
        <dbReference type="SAM" id="Phobius"/>
    </source>
</evidence>
<keyword evidence="3" id="KW-1185">Reference proteome</keyword>
<protein>
    <recommendedName>
        <fullName evidence="4">DUF4330 domain-containing protein</fullName>
    </recommendedName>
</protein>
<keyword evidence="1" id="KW-1133">Transmembrane helix</keyword>
<keyword evidence="1" id="KW-0812">Transmembrane</keyword>
<name>A0ABW1V4Q4_9BACL</name>
<dbReference type="EMBL" id="JBHSTE010000003">
    <property type="protein sequence ID" value="MFC6333186.1"/>
    <property type="molecule type" value="Genomic_DNA"/>
</dbReference>
<dbReference type="RefSeq" id="WP_379234379.1">
    <property type="nucleotide sequence ID" value="NZ_JBHSTE010000003.1"/>
</dbReference>
<evidence type="ECO:0000313" key="3">
    <source>
        <dbReference type="Proteomes" id="UP001596233"/>
    </source>
</evidence>
<feature type="transmembrane region" description="Helical" evidence="1">
    <location>
        <begin position="20"/>
        <end position="39"/>
    </location>
</feature>
<evidence type="ECO:0008006" key="4">
    <source>
        <dbReference type="Google" id="ProtNLM"/>
    </source>
</evidence>
<sequence>MNNGASRESRLDDWFRKHRLWLGITIVALFVLESVLGSGSHTLKDVQPTGIGKGFDAGTKLTHLEEDLLLLSRDFTIEMKGETTPIRMLIWDFAAEDGDVVTIKVNDDVVADNIMITNKPVPIEVRSPSVVEVVGVQDGGGGITYGVKFQGSLDNSAYFNIANVGSSNTYTLKIHKSKL</sequence>
<organism evidence="2 3">
    <name type="scientific">Paenibacillus septentrionalis</name>
    <dbReference type="NCBI Taxonomy" id="429342"/>
    <lineage>
        <taxon>Bacteria</taxon>
        <taxon>Bacillati</taxon>
        <taxon>Bacillota</taxon>
        <taxon>Bacilli</taxon>
        <taxon>Bacillales</taxon>
        <taxon>Paenibacillaceae</taxon>
        <taxon>Paenibacillus</taxon>
    </lineage>
</organism>
<accession>A0ABW1V4Q4</accession>
<gene>
    <name evidence="2" type="ORF">ACFP56_11175</name>
</gene>